<organism evidence="2 3">
    <name type="scientific">Brassica cretica</name>
    <name type="common">Mustard</name>
    <dbReference type="NCBI Taxonomy" id="69181"/>
    <lineage>
        <taxon>Eukaryota</taxon>
        <taxon>Viridiplantae</taxon>
        <taxon>Streptophyta</taxon>
        <taxon>Embryophyta</taxon>
        <taxon>Tracheophyta</taxon>
        <taxon>Spermatophyta</taxon>
        <taxon>Magnoliopsida</taxon>
        <taxon>eudicotyledons</taxon>
        <taxon>Gunneridae</taxon>
        <taxon>Pentapetalae</taxon>
        <taxon>rosids</taxon>
        <taxon>malvids</taxon>
        <taxon>Brassicales</taxon>
        <taxon>Brassicaceae</taxon>
        <taxon>Brassiceae</taxon>
        <taxon>Brassica</taxon>
    </lineage>
</organism>
<dbReference type="EMBL" id="QGKX02002183">
    <property type="protein sequence ID" value="KAF3487166.1"/>
    <property type="molecule type" value="Genomic_DNA"/>
</dbReference>
<feature type="compositionally biased region" description="Polar residues" evidence="1">
    <location>
        <begin position="30"/>
        <end position="40"/>
    </location>
</feature>
<comment type="caution">
    <text evidence="2">The sequence shown here is derived from an EMBL/GenBank/DDBJ whole genome shotgun (WGS) entry which is preliminary data.</text>
</comment>
<sequence>MAKGRATRDVSTDDSCNEMRKQRGEREMKQNQQTMESSPSYEREHRSEITKNLILKTKTSMDYRRQTNDEEDNIKDD</sequence>
<name>A0A8S9MVE4_BRACR</name>
<feature type="compositionally biased region" description="Basic and acidic residues" evidence="1">
    <location>
        <begin position="59"/>
        <end position="68"/>
    </location>
</feature>
<proteinExistence type="predicted"/>
<gene>
    <name evidence="2" type="ORF">F2Q69_00056077</name>
</gene>
<dbReference type="Proteomes" id="UP000712600">
    <property type="component" value="Unassembled WGS sequence"/>
</dbReference>
<evidence type="ECO:0000313" key="3">
    <source>
        <dbReference type="Proteomes" id="UP000712600"/>
    </source>
</evidence>
<feature type="region of interest" description="Disordered" evidence="1">
    <location>
        <begin position="1"/>
        <end position="77"/>
    </location>
</feature>
<reference evidence="2" key="1">
    <citation type="submission" date="2019-12" db="EMBL/GenBank/DDBJ databases">
        <title>Genome sequencing and annotation of Brassica cretica.</title>
        <authorList>
            <person name="Studholme D.J."/>
            <person name="Sarris P."/>
        </authorList>
    </citation>
    <scope>NUCLEOTIDE SEQUENCE</scope>
    <source>
        <strain evidence="2">PFS-109/04</strain>
        <tissue evidence="2">Leaf</tissue>
    </source>
</reference>
<feature type="compositionally biased region" description="Basic and acidic residues" evidence="1">
    <location>
        <begin position="1"/>
        <end position="29"/>
    </location>
</feature>
<accession>A0A8S9MVE4</accession>
<evidence type="ECO:0000256" key="1">
    <source>
        <dbReference type="SAM" id="MobiDB-lite"/>
    </source>
</evidence>
<protein>
    <submittedName>
        <fullName evidence="2">Uncharacterized protein</fullName>
    </submittedName>
</protein>
<evidence type="ECO:0000313" key="2">
    <source>
        <dbReference type="EMBL" id="KAF3487166.1"/>
    </source>
</evidence>
<dbReference type="AlphaFoldDB" id="A0A8S9MVE4"/>